<dbReference type="PRINTS" id="PR00326">
    <property type="entry name" value="GTP1OBG"/>
</dbReference>
<evidence type="ECO:0000256" key="1">
    <source>
        <dbReference type="ARBA" id="ARBA00014898"/>
    </source>
</evidence>
<dbReference type="Gene3D" id="3.40.50.300">
    <property type="entry name" value="P-loop containing nucleotide triphosphate hydrolases"/>
    <property type="match status" value="1"/>
</dbReference>
<dbReference type="GO" id="GO:0006412">
    <property type="term" value="P:translation"/>
    <property type="evidence" value="ECO:0007669"/>
    <property type="project" value="TreeGrafter"/>
</dbReference>
<evidence type="ECO:0000313" key="7">
    <source>
        <dbReference type="EMBL" id="SHI75346.1"/>
    </source>
</evidence>
<dbReference type="GO" id="GO:0005525">
    <property type="term" value="F:GTP binding"/>
    <property type="evidence" value="ECO:0007669"/>
    <property type="project" value="UniProtKB-KW"/>
</dbReference>
<feature type="binding site" evidence="5">
    <location>
        <begin position="151"/>
        <end position="156"/>
    </location>
    <ligand>
        <name>GTP</name>
        <dbReference type="ChEBI" id="CHEBI:37565"/>
    </ligand>
</feature>
<comment type="similarity">
    <text evidence="4">Belongs to the TRAFAC class YlqF/YawG GTPase family. MTG1 subfamily.</text>
</comment>
<dbReference type="PROSITE" id="PS51721">
    <property type="entry name" value="G_CP"/>
    <property type="match status" value="1"/>
</dbReference>
<dbReference type="NCBIfam" id="TIGR03596">
    <property type="entry name" value="GTPase_YlqF"/>
    <property type="match status" value="1"/>
</dbReference>
<sequence>MNDYIKEREESTRKLAAEQVLPNVQWFPGHMTKARKIITENLKLVDVVIELLDARIPYSSANPMLQEIIAGKPKVVALNKSDLADPAITKKWVAYFRSKGIQAVAVDATQGKGTKQLVKITEELARSKTEKLVSKGAKARSARVMILGIPNVGKSSLINRLAGSNKAKTADKPGVTRAKQWIRLADSLELLDTPGILWPKFEDMNAGLKLAFTGAINDEAVDRELITGVFLDTMIKLYPERIKERYKITDELPETSGELLELIGKKRGCLVKGGVVDLEKAQRIVLTDFRSGKLGTVSLDTPPDIEETENSQEKN</sequence>
<comment type="function">
    <text evidence="4">Required for a late step of 50S ribosomal subunit assembly. Has GTPase activity.</text>
</comment>
<dbReference type="PIRSF" id="PIRSF006230">
    <property type="entry name" value="MG442"/>
    <property type="match status" value="1"/>
</dbReference>
<keyword evidence="3 4" id="KW-0342">GTP-binding</keyword>
<accession>A0A1M6DQ25</accession>
<dbReference type="OrthoDB" id="9779790at2"/>
<feature type="binding site" evidence="5">
    <location>
        <position position="195"/>
    </location>
    <ligand>
        <name>GTP</name>
        <dbReference type="ChEBI" id="CHEBI:37565"/>
    </ligand>
</feature>
<dbReference type="InterPro" id="IPR016478">
    <property type="entry name" value="GTPase_MTG1"/>
</dbReference>
<dbReference type="InterPro" id="IPR019991">
    <property type="entry name" value="GTP-bd_ribosome_bgen"/>
</dbReference>
<dbReference type="PANTHER" id="PTHR45782">
    <property type="entry name" value="MITOCHONDRIAL RIBOSOME-ASSOCIATED GTPASE 1"/>
    <property type="match status" value="1"/>
</dbReference>
<dbReference type="Pfam" id="PF01926">
    <property type="entry name" value="MMR_HSR1"/>
    <property type="match status" value="1"/>
</dbReference>
<dbReference type="Proteomes" id="UP000191240">
    <property type="component" value="Unassembled WGS sequence"/>
</dbReference>
<evidence type="ECO:0000256" key="3">
    <source>
        <dbReference type="ARBA" id="ARBA00023134"/>
    </source>
</evidence>
<evidence type="ECO:0000256" key="5">
    <source>
        <dbReference type="PIRSR" id="PIRSR006230-1"/>
    </source>
</evidence>
<evidence type="ECO:0000259" key="6">
    <source>
        <dbReference type="PROSITE" id="PS51721"/>
    </source>
</evidence>
<evidence type="ECO:0000313" key="8">
    <source>
        <dbReference type="Proteomes" id="UP000191240"/>
    </source>
</evidence>
<dbReference type="GO" id="GO:0003924">
    <property type="term" value="F:GTPase activity"/>
    <property type="evidence" value="ECO:0007669"/>
    <property type="project" value="TreeGrafter"/>
</dbReference>
<feature type="binding site" evidence="5">
    <location>
        <begin position="79"/>
        <end position="82"/>
    </location>
    <ligand>
        <name>GTP</name>
        <dbReference type="ChEBI" id="CHEBI:37565"/>
    </ligand>
</feature>
<dbReference type="GO" id="GO:0005737">
    <property type="term" value="C:cytoplasm"/>
    <property type="evidence" value="ECO:0007669"/>
    <property type="project" value="UniProtKB-SubCell"/>
</dbReference>
<dbReference type="SUPFAM" id="SSF52540">
    <property type="entry name" value="P-loop containing nucleoside triphosphate hydrolases"/>
    <property type="match status" value="1"/>
</dbReference>
<dbReference type="Gene3D" id="1.10.1580.10">
    <property type="match status" value="1"/>
</dbReference>
<dbReference type="RefSeq" id="WP_052211778.1">
    <property type="nucleotide sequence ID" value="NZ_FQYW01000012.1"/>
</dbReference>
<dbReference type="CDD" id="cd01856">
    <property type="entry name" value="YlqF"/>
    <property type="match status" value="1"/>
</dbReference>
<dbReference type="InterPro" id="IPR023179">
    <property type="entry name" value="GTP-bd_ortho_bundle_sf"/>
</dbReference>
<evidence type="ECO:0000256" key="2">
    <source>
        <dbReference type="ARBA" id="ARBA00022741"/>
    </source>
</evidence>
<evidence type="ECO:0000256" key="4">
    <source>
        <dbReference type="PIRNR" id="PIRNR006230"/>
    </source>
</evidence>
<protein>
    <recommendedName>
        <fullName evidence="1 4">Ribosome biogenesis GTPase A</fullName>
    </recommendedName>
</protein>
<dbReference type="PANTHER" id="PTHR45782:SF4">
    <property type="entry name" value="MITOCHONDRIAL RIBOSOME-ASSOCIATED GTPASE 1"/>
    <property type="match status" value="1"/>
</dbReference>
<keyword evidence="2 4" id="KW-0547">Nucleotide-binding</keyword>
<dbReference type="InterPro" id="IPR030378">
    <property type="entry name" value="G_CP_dom"/>
</dbReference>
<feature type="domain" description="CP-type G" evidence="6">
    <location>
        <begin position="31"/>
        <end position="199"/>
    </location>
</feature>
<dbReference type="AlphaFoldDB" id="A0A1M6DQ25"/>
<dbReference type="InterPro" id="IPR027417">
    <property type="entry name" value="P-loop_NTPase"/>
</dbReference>
<dbReference type="InterPro" id="IPR006073">
    <property type="entry name" value="GTP-bd"/>
</dbReference>
<dbReference type="FunFam" id="3.40.50.300:FF:000590">
    <property type="entry name" value="Ribosome biogenesis GTPase A"/>
    <property type="match status" value="1"/>
</dbReference>
<proteinExistence type="inferred from homology"/>
<dbReference type="EMBL" id="FQYW01000012">
    <property type="protein sequence ID" value="SHI75346.1"/>
    <property type="molecule type" value="Genomic_DNA"/>
</dbReference>
<comment type="subcellular location">
    <subcellularLocation>
        <location evidence="4">Cytoplasm</location>
    </subcellularLocation>
</comment>
<name>A0A1M6DQ25_9FIRM</name>
<gene>
    <name evidence="7" type="ORF">SAMN02745671_01559</name>
</gene>
<reference evidence="7 8" key="1">
    <citation type="submission" date="2016-11" db="EMBL/GenBank/DDBJ databases">
        <authorList>
            <person name="Jaros S."/>
            <person name="Januszkiewicz K."/>
            <person name="Wedrychowicz H."/>
        </authorList>
    </citation>
    <scope>NUCLEOTIDE SEQUENCE [LARGE SCALE GENOMIC DNA]</scope>
    <source>
        <strain evidence="7 8">DSM 3074</strain>
    </source>
</reference>
<organism evidence="7 8">
    <name type="scientific">Anaerovibrio lipolyticus DSM 3074</name>
    <dbReference type="NCBI Taxonomy" id="1120997"/>
    <lineage>
        <taxon>Bacteria</taxon>
        <taxon>Bacillati</taxon>
        <taxon>Bacillota</taxon>
        <taxon>Negativicutes</taxon>
        <taxon>Selenomonadales</taxon>
        <taxon>Selenomonadaceae</taxon>
        <taxon>Anaerovibrio</taxon>
    </lineage>
</organism>
<keyword evidence="4" id="KW-0963">Cytoplasm</keyword>